<dbReference type="EMBL" id="AJIL01003882">
    <property type="protein sequence ID" value="KNE87866.1"/>
    <property type="molecule type" value="Genomic_DNA"/>
</dbReference>
<organism evidence="2 3">
    <name type="scientific">Puccinia striiformis f. sp. tritici PST-78</name>
    <dbReference type="NCBI Taxonomy" id="1165861"/>
    <lineage>
        <taxon>Eukaryota</taxon>
        <taxon>Fungi</taxon>
        <taxon>Dikarya</taxon>
        <taxon>Basidiomycota</taxon>
        <taxon>Pucciniomycotina</taxon>
        <taxon>Pucciniomycetes</taxon>
        <taxon>Pucciniales</taxon>
        <taxon>Pucciniaceae</taxon>
        <taxon>Puccinia</taxon>
    </lineage>
</organism>
<feature type="region of interest" description="Disordered" evidence="1">
    <location>
        <begin position="1"/>
        <end position="24"/>
    </location>
</feature>
<comment type="caution">
    <text evidence="2">The sequence shown here is derived from an EMBL/GenBank/DDBJ whole genome shotgun (WGS) entry which is preliminary data.</text>
</comment>
<keyword evidence="3" id="KW-1185">Reference proteome</keyword>
<evidence type="ECO:0000313" key="2">
    <source>
        <dbReference type="EMBL" id="KNE87866.1"/>
    </source>
</evidence>
<dbReference type="Proteomes" id="UP000054564">
    <property type="component" value="Unassembled WGS sequence"/>
</dbReference>
<evidence type="ECO:0000313" key="3">
    <source>
        <dbReference type="Proteomes" id="UP000054564"/>
    </source>
</evidence>
<evidence type="ECO:0000256" key="1">
    <source>
        <dbReference type="SAM" id="MobiDB-lite"/>
    </source>
</evidence>
<proteinExistence type="predicted"/>
<protein>
    <submittedName>
        <fullName evidence="2">Uncharacterized protein</fullName>
    </submittedName>
</protein>
<reference evidence="3" key="1">
    <citation type="submission" date="2014-03" db="EMBL/GenBank/DDBJ databases">
        <title>The Genome Sequence of Puccinia striiformis f. sp. tritici PST-78.</title>
        <authorList>
            <consortium name="The Broad Institute Genome Sequencing Platform"/>
            <person name="Cuomo C."/>
            <person name="Hulbert S."/>
            <person name="Chen X."/>
            <person name="Walker B."/>
            <person name="Young S.K."/>
            <person name="Zeng Q."/>
            <person name="Gargeya S."/>
            <person name="Fitzgerald M."/>
            <person name="Haas B."/>
            <person name="Abouelleil A."/>
            <person name="Alvarado L."/>
            <person name="Arachchi H.M."/>
            <person name="Berlin A.M."/>
            <person name="Chapman S.B."/>
            <person name="Goldberg J."/>
            <person name="Griggs A."/>
            <person name="Gujja S."/>
            <person name="Hansen M."/>
            <person name="Howarth C."/>
            <person name="Imamovic A."/>
            <person name="Larimer J."/>
            <person name="McCowan C."/>
            <person name="Montmayeur A."/>
            <person name="Murphy C."/>
            <person name="Neiman D."/>
            <person name="Pearson M."/>
            <person name="Priest M."/>
            <person name="Roberts A."/>
            <person name="Saif S."/>
            <person name="Shea T."/>
            <person name="Sisk P."/>
            <person name="Sykes S."/>
            <person name="Wortman J."/>
            <person name="Nusbaum C."/>
            <person name="Birren B."/>
        </authorList>
    </citation>
    <scope>NUCLEOTIDE SEQUENCE [LARGE SCALE GENOMIC DNA]</scope>
    <source>
        <strain evidence="3">race PST-78</strain>
    </source>
</reference>
<name>A0A0L0ULK6_9BASI</name>
<gene>
    <name evidence="2" type="ORF">PSTG_18743</name>
</gene>
<dbReference type="AlphaFoldDB" id="A0A0L0ULK6"/>
<sequence length="141" mass="15500">MGQPMPEAAGKSRMDGTNEQESVSDLVDGEWLARNRTSSLTCSMANPSSAKVDYNNMYGLSALLPAKVYRSCAYPERTWCRSDPPKVSGLSKPHVYNLQFKLYLELSEPHVDICLGKWLPTRLILAQHCGPAHGGGNDTQS</sequence>
<accession>A0A0L0ULK6</accession>